<sequence length="408" mass="46530">MKFVHSSIIFLLVLFTSGSSSTNNNKSRARQISRSHFYFSIDLYHRLTDLSSNSNSNVLFSPLNAYSTLSLLFLGTLHSSNSSQQLRKGLHLSHMSYVNIHSGFREVLRDFKNGRQLILRNQLFLRQNISLNPLYEKGLFEYYNTKISRFSGSAGAFIEEWFLSQGLGLSSPMNFLSKEGGDLFSGHGLNVFSEWEIPFRAKDTLEQGHFYLPGGERMEIPMMNTRGSFPHGYSVELECRVLEIPFVNKRISLFILLPDRVDLGLYQLEKNLTKENMQLILSKLKTNAINVRLPRFKASSVIQLEEAFKNLGIVDIFSQETSELSLIAPGEDLFVSSILQKSAFEAKESNIKQDDSFDKKSSSFRTNSSSPLIEESLFEVDHPFVFLVWDYYSGMLLLMGRINQPDLL</sequence>
<organism evidence="6">
    <name type="scientific">Lepeophtheirus salmonis</name>
    <name type="common">Salmon louse</name>
    <name type="synonym">Caligus salmonis</name>
    <dbReference type="NCBI Taxonomy" id="72036"/>
    <lineage>
        <taxon>Eukaryota</taxon>
        <taxon>Metazoa</taxon>
        <taxon>Ecdysozoa</taxon>
        <taxon>Arthropoda</taxon>
        <taxon>Crustacea</taxon>
        <taxon>Multicrustacea</taxon>
        <taxon>Hexanauplia</taxon>
        <taxon>Copepoda</taxon>
        <taxon>Siphonostomatoida</taxon>
        <taxon>Caligidae</taxon>
        <taxon>Lepeophtheirus</taxon>
    </lineage>
</organism>
<dbReference type="PANTHER" id="PTHR11461:SF342">
    <property type="entry name" value="SERINE PROTEASE INHIBITOR 28DC"/>
    <property type="match status" value="1"/>
</dbReference>
<dbReference type="GO" id="GO:0004867">
    <property type="term" value="F:serine-type endopeptidase inhibitor activity"/>
    <property type="evidence" value="ECO:0007669"/>
    <property type="project" value="UniProtKB-KW"/>
</dbReference>
<dbReference type="InterPro" id="IPR023795">
    <property type="entry name" value="Serpin_CS"/>
</dbReference>
<keyword evidence="1" id="KW-0646">Protease inhibitor</keyword>
<dbReference type="AlphaFoldDB" id="A0A0K2V746"/>
<proteinExistence type="inferred from homology"/>
<evidence type="ECO:0000256" key="3">
    <source>
        <dbReference type="RuleBase" id="RU000411"/>
    </source>
</evidence>
<name>A0A0K2V746_LEPSM</name>
<keyword evidence="4" id="KW-0732">Signal</keyword>
<dbReference type="InterPro" id="IPR042185">
    <property type="entry name" value="Serpin_sf_2"/>
</dbReference>
<dbReference type="PANTHER" id="PTHR11461">
    <property type="entry name" value="SERINE PROTEASE INHIBITOR, SERPIN"/>
    <property type="match status" value="1"/>
</dbReference>
<feature type="domain" description="Serpin" evidence="5">
    <location>
        <begin position="41"/>
        <end position="405"/>
    </location>
</feature>
<evidence type="ECO:0000259" key="5">
    <source>
        <dbReference type="SMART" id="SM00093"/>
    </source>
</evidence>
<dbReference type="InterPro" id="IPR023796">
    <property type="entry name" value="Serpin_dom"/>
</dbReference>
<protein>
    <submittedName>
        <fullName evidence="6">Serpin peptidase inhibitor, clade B (Ovalbumin), member 1 [Dasypus novemcinctus]</fullName>
    </submittedName>
</protein>
<dbReference type="EMBL" id="HACA01028794">
    <property type="protein sequence ID" value="CDW46155.1"/>
    <property type="molecule type" value="Transcribed_RNA"/>
</dbReference>
<feature type="signal peptide" evidence="4">
    <location>
        <begin position="1"/>
        <end position="20"/>
    </location>
</feature>
<dbReference type="PROSITE" id="PS00284">
    <property type="entry name" value="SERPIN"/>
    <property type="match status" value="1"/>
</dbReference>
<keyword evidence="2" id="KW-0722">Serine protease inhibitor</keyword>
<dbReference type="SUPFAM" id="SSF56574">
    <property type="entry name" value="Serpins"/>
    <property type="match status" value="1"/>
</dbReference>
<evidence type="ECO:0000256" key="1">
    <source>
        <dbReference type="ARBA" id="ARBA00022690"/>
    </source>
</evidence>
<gene>
    <name evidence="6" type="primary">SERPINB1</name>
</gene>
<dbReference type="InterPro" id="IPR036186">
    <property type="entry name" value="Serpin_sf"/>
</dbReference>
<dbReference type="Gene3D" id="3.30.497.10">
    <property type="entry name" value="Antithrombin, subunit I, domain 2"/>
    <property type="match status" value="1"/>
</dbReference>
<evidence type="ECO:0000313" key="6">
    <source>
        <dbReference type="EMBL" id="CDW46155.1"/>
    </source>
</evidence>
<evidence type="ECO:0000256" key="4">
    <source>
        <dbReference type="SAM" id="SignalP"/>
    </source>
</evidence>
<accession>A0A0K2V746</accession>
<dbReference type="Pfam" id="PF00079">
    <property type="entry name" value="Serpin"/>
    <property type="match status" value="2"/>
</dbReference>
<dbReference type="InterPro" id="IPR000215">
    <property type="entry name" value="Serpin_fam"/>
</dbReference>
<dbReference type="SMART" id="SM00093">
    <property type="entry name" value="SERPIN"/>
    <property type="match status" value="1"/>
</dbReference>
<dbReference type="InterPro" id="IPR042178">
    <property type="entry name" value="Serpin_sf_1"/>
</dbReference>
<dbReference type="GO" id="GO:0005615">
    <property type="term" value="C:extracellular space"/>
    <property type="evidence" value="ECO:0007669"/>
    <property type="project" value="InterPro"/>
</dbReference>
<dbReference type="CDD" id="cd00172">
    <property type="entry name" value="serpin"/>
    <property type="match status" value="1"/>
</dbReference>
<feature type="chain" id="PRO_5005489467" evidence="4">
    <location>
        <begin position="21"/>
        <end position="408"/>
    </location>
</feature>
<reference evidence="6" key="1">
    <citation type="submission" date="2014-05" db="EMBL/GenBank/DDBJ databases">
        <authorList>
            <person name="Chronopoulou M."/>
        </authorList>
    </citation>
    <scope>NUCLEOTIDE SEQUENCE</scope>
    <source>
        <tissue evidence="6">Whole organism</tissue>
    </source>
</reference>
<evidence type="ECO:0000256" key="2">
    <source>
        <dbReference type="ARBA" id="ARBA00022900"/>
    </source>
</evidence>
<dbReference type="OrthoDB" id="9518664at2759"/>
<comment type="similarity">
    <text evidence="3">Belongs to the serpin family.</text>
</comment>
<dbReference type="Gene3D" id="2.30.39.10">
    <property type="entry name" value="Alpha-1-antitrypsin, domain 1"/>
    <property type="match status" value="1"/>
</dbReference>